<organism evidence="2 3">
    <name type="scientific">Ceratodon purpureus</name>
    <name type="common">Fire moss</name>
    <name type="synonym">Dicranum purpureum</name>
    <dbReference type="NCBI Taxonomy" id="3225"/>
    <lineage>
        <taxon>Eukaryota</taxon>
        <taxon>Viridiplantae</taxon>
        <taxon>Streptophyta</taxon>
        <taxon>Embryophyta</taxon>
        <taxon>Bryophyta</taxon>
        <taxon>Bryophytina</taxon>
        <taxon>Bryopsida</taxon>
        <taxon>Dicranidae</taxon>
        <taxon>Pseudoditrichales</taxon>
        <taxon>Ditrichaceae</taxon>
        <taxon>Ceratodon</taxon>
    </lineage>
</organism>
<accession>A0A8T0GSZ0</accession>
<evidence type="ECO:0000313" key="3">
    <source>
        <dbReference type="Proteomes" id="UP000822688"/>
    </source>
</evidence>
<gene>
    <name evidence="2" type="ORF">KC19_9G171400</name>
</gene>
<dbReference type="Proteomes" id="UP000822688">
    <property type="component" value="Chromosome 9"/>
</dbReference>
<evidence type="ECO:0000256" key="1">
    <source>
        <dbReference type="SAM" id="MobiDB-lite"/>
    </source>
</evidence>
<feature type="compositionally biased region" description="Polar residues" evidence="1">
    <location>
        <begin position="92"/>
        <end position="109"/>
    </location>
</feature>
<name>A0A8T0GSZ0_CERPU</name>
<protein>
    <submittedName>
        <fullName evidence="2">Uncharacterized protein</fullName>
    </submittedName>
</protein>
<proteinExistence type="predicted"/>
<reference evidence="2" key="1">
    <citation type="submission" date="2020-06" db="EMBL/GenBank/DDBJ databases">
        <title>WGS assembly of Ceratodon purpureus strain R40.</title>
        <authorList>
            <person name="Carey S.B."/>
            <person name="Jenkins J."/>
            <person name="Shu S."/>
            <person name="Lovell J.T."/>
            <person name="Sreedasyam A."/>
            <person name="Maumus F."/>
            <person name="Tiley G.P."/>
            <person name="Fernandez-Pozo N."/>
            <person name="Barry K."/>
            <person name="Chen C."/>
            <person name="Wang M."/>
            <person name="Lipzen A."/>
            <person name="Daum C."/>
            <person name="Saski C.A."/>
            <person name="Payton A.C."/>
            <person name="Mcbreen J.C."/>
            <person name="Conrad R.E."/>
            <person name="Kollar L.M."/>
            <person name="Olsson S."/>
            <person name="Huttunen S."/>
            <person name="Landis J.B."/>
            <person name="Wickett N.J."/>
            <person name="Johnson M.G."/>
            <person name="Rensing S.A."/>
            <person name="Grimwood J."/>
            <person name="Schmutz J."/>
            <person name="Mcdaniel S.F."/>
        </authorList>
    </citation>
    <scope>NUCLEOTIDE SEQUENCE</scope>
    <source>
        <strain evidence="2">R40</strain>
    </source>
</reference>
<dbReference type="AlphaFoldDB" id="A0A8T0GSZ0"/>
<sequence>QKICTPITKLIKLLPQPLKTKFISPPPFSTTMATNPKCKTCQTNSHLLLFSKISHNKNTLKSTKFYPKSPYHERPNHLTPTHHQPLSKHKSGTSLHNLSHPNMTKPKQT</sequence>
<dbReference type="EMBL" id="CM026430">
    <property type="protein sequence ID" value="KAG0562791.1"/>
    <property type="molecule type" value="Genomic_DNA"/>
</dbReference>
<feature type="region of interest" description="Disordered" evidence="1">
    <location>
        <begin position="61"/>
        <end position="109"/>
    </location>
</feature>
<keyword evidence="3" id="KW-1185">Reference proteome</keyword>
<feature type="non-terminal residue" evidence="2">
    <location>
        <position position="1"/>
    </location>
</feature>
<comment type="caution">
    <text evidence="2">The sequence shown here is derived from an EMBL/GenBank/DDBJ whole genome shotgun (WGS) entry which is preliminary data.</text>
</comment>
<evidence type="ECO:0000313" key="2">
    <source>
        <dbReference type="EMBL" id="KAG0562791.1"/>
    </source>
</evidence>